<accession>S9TQQ1</accession>
<dbReference type="OrthoDB" id="272604at2759"/>
<dbReference type="EMBL" id="ATMH01009751">
    <property type="protein sequence ID" value="EPY18833.1"/>
    <property type="molecule type" value="Genomic_DNA"/>
</dbReference>
<dbReference type="Proteomes" id="UP000015354">
    <property type="component" value="Unassembled WGS sequence"/>
</dbReference>
<comment type="caution">
    <text evidence="2">The sequence shown here is derived from an EMBL/GenBank/DDBJ whole genome shotgun (WGS) entry which is preliminary data.</text>
</comment>
<feature type="coiled-coil region" evidence="1">
    <location>
        <begin position="122"/>
        <end position="149"/>
    </location>
</feature>
<sequence>MFEKVKSFERLRKKKERLLDQPRDDDKYKVVRRIEGDKKVLHNNLTSLRETNVSNSKSIVSLEVRLRQLETRLEAVNLFLKQVFAEVEDDEPIEGVPEGATEVPLTQFEELIRELEVSRDTVLQRDNQLNSHDAKVEQLEQKIDILQNAISSRAVSSQLQAREKDREFETLLSHVDRVKVDFEHEKKRLNDENKSLQERIDALK</sequence>
<gene>
    <name evidence="2" type="ORF">STCU_09751</name>
</gene>
<organism evidence="2 3">
    <name type="scientific">Strigomonas culicis</name>
    <dbReference type="NCBI Taxonomy" id="28005"/>
    <lineage>
        <taxon>Eukaryota</taxon>
        <taxon>Discoba</taxon>
        <taxon>Euglenozoa</taxon>
        <taxon>Kinetoplastea</taxon>
        <taxon>Metakinetoplastina</taxon>
        <taxon>Trypanosomatida</taxon>
        <taxon>Trypanosomatidae</taxon>
        <taxon>Strigomonadinae</taxon>
        <taxon>Strigomonas</taxon>
    </lineage>
</organism>
<keyword evidence="3" id="KW-1185">Reference proteome</keyword>
<evidence type="ECO:0000313" key="2">
    <source>
        <dbReference type="EMBL" id="EPY18833.1"/>
    </source>
</evidence>
<proteinExistence type="predicted"/>
<keyword evidence="1" id="KW-0175">Coiled coil</keyword>
<evidence type="ECO:0000256" key="1">
    <source>
        <dbReference type="SAM" id="Coils"/>
    </source>
</evidence>
<evidence type="ECO:0000313" key="3">
    <source>
        <dbReference type="Proteomes" id="UP000015354"/>
    </source>
</evidence>
<protein>
    <submittedName>
        <fullName evidence="2">Uncharacterized protein</fullName>
    </submittedName>
</protein>
<dbReference type="AlphaFoldDB" id="S9TQQ1"/>
<reference evidence="2 3" key="1">
    <citation type="journal article" date="2013" name="PLoS ONE">
        <title>Predicting the Proteins of Angomonas deanei, Strigomonas culicis and Their Respective Endosymbionts Reveals New Aspects of the Trypanosomatidae Family.</title>
        <authorList>
            <person name="Motta M.C."/>
            <person name="Martins A.C."/>
            <person name="de Souza S.S."/>
            <person name="Catta-Preta C.M."/>
            <person name="Silva R."/>
            <person name="Klein C.C."/>
            <person name="de Almeida L.G."/>
            <person name="de Lima Cunha O."/>
            <person name="Ciapina L.P."/>
            <person name="Brocchi M."/>
            <person name="Colabardini A.C."/>
            <person name="de Araujo Lima B."/>
            <person name="Machado C.R."/>
            <person name="de Almeida Soares C.M."/>
            <person name="Probst C.M."/>
            <person name="de Menezes C.B."/>
            <person name="Thompson C.E."/>
            <person name="Bartholomeu D.C."/>
            <person name="Gradia D.F."/>
            <person name="Pavoni D.P."/>
            <person name="Grisard E.C."/>
            <person name="Fantinatti-Garboggini F."/>
            <person name="Marchini F.K."/>
            <person name="Rodrigues-Luiz G.F."/>
            <person name="Wagner G."/>
            <person name="Goldman G.H."/>
            <person name="Fietto J.L."/>
            <person name="Elias M.C."/>
            <person name="Goldman M.H."/>
            <person name="Sagot M.F."/>
            <person name="Pereira M."/>
            <person name="Stoco P.H."/>
            <person name="de Mendonca-Neto R.P."/>
            <person name="Teixeira S.M."/>
            <person name="Maciel T.E."/>
            <person name="de Oliveira Mendes T.A."/>
            <person name="Urmenyi T.P."/>
            <person name="de Souza W."/>
            <person name="Schenkman S."/>
            <person name="de Vasconcelos A.T."/>
        </authorList>
    </citation>
    <scope>NUCLEOTIDE SEQUENCE [LARGE SCALE GENOMIC DNA]</scope>
</reference>
<name>S9TQQ1_9TRYP</name>